<organism evidence="1">
    <name type="scientific">bioreactor metagenome</name>
    <dbReference type="NCBI Taxonomy" id="1076179"/>
    <lineage>
        <taxon>unclassified sequences</taxon>
        <taxon>metagenomes</taxon>
        <taxon>ecological metagenomes</taxon>
    </lineage>
</organism>
<dbReference type="EMBL" id="VSSQ01000042">
    <property type="protein sequence ID" value="MPL68502.1"/>
    <property type="molecule type" value="Genomic_DNA"/>
</dbReference>
<proteinExistence type="predicted"/>
<dbReference type="SUPFAM" id="SSF56925">
    <property type="entry name" value="OMPA-like"/>
    <property type="match status" value="1"/>
</dbReference>
<accession>A0A644TQE7</accession>
<evidence type="ECO:0008006" key="2">
    <source>
        <dbReference type="Google" id="ProtNLM"/>
    </source>
</evidence>
<reference evidence="1" key="1">
    <citation type="submission" date="2019-08" db="EMBL/GenBank/DDBJ databases">
        <authorList>
            <person name="Kucharzyk K."/>
            <person name="Murdoch R.W."/>
            <person name="Higgins S."/>
            <person name="Loffler F."/>
        </authorList>
    </citation>
    <scope>NUCLEOTIDE SEQUENCE</scope>
</reference>
<dbReference type="Gene3D" id="2.40.160.20">
    <property type="match status" value="1"/>
</dbReference>
<comment type="caution">
    <text evidence="1">The sequence shown here is derived from an EMBL/GenBank/DDBJ whole genome shotgun (WGS) entry which is preliminary data.</text>
</comment>
<sequence>MLFALDAQYFIGTNLKKTQAKIEHDIEVYTPFGTVNESLEQTIKDSALELKIGTILNNTYRIYLSGVEYKTNLFKVKMINGNYEYLIPITNDFRLFSGVHMGTFKNNMVYGVQGGFIYDITKSIEFEAGGFYSRYKKEVKVKGEKFGFEFTDNIKIENSKSLFAGFNYKF</sequence>
<protein>
    <recommendedName>
        <fullName evidence="2">Outer membrane protein beta-barrel domain-containing protein</fullName>
    </recommendedName>
</protein>
<dbReference type="InterPro" id="IPR011250">
    <property type="entry name" value="OMP/PagP_B-barrel"/>
</dbReference>
<name>A0A644TQE7_9ZZZZ</name>
<evidence type="ECO:0000313" key="1">
    <source>
        <dbReference type="EMBL" id="MPL68502.1"/>
    </source>
</evidence>
<dbReference type="AlphaFoldDB" id="A0A644TQE7"/>
<gene>
    <name evidence="1" type="ORF">SDC9_14230</name>
</gene>